<feature type="transmembrane region" description="Helical" evidence="1">
    <location>
        <begin position="357"/>
        <end position="376"/>
    </location>
</feature>
<evidence type="ECO:0008006" key="4">
    <source>
        <dbReference type="Google" id="ProtNLM"/>
    </source>
</evidence>
<feature type="transmembrane region" description="Helical" evidence="1">
    <location>
        <begin position="181"/>
        <end position="202"/>
    </location>
</feature>
<dbReference type="Proteomes" id="UP000813463">
    <property type="component" value="Chromosome 3"/>
</dbReference>
<name>A0ABM3RGL4_SPIOL</name>
<feature type="transmembrane region" description="Helical" evidence="1">
    <location>
        <begin position="251"/>
        <end position="275"/>
    </location>
</feature>
<dbReference type="GeneID" id="110797150"/>
<accession>A0ABM3RGL4</accession>
<organism evidence="2 3">
    <name type="scientific">Spinacia oleracea</name>
    <name type="common">Spinach</name>
    <dbReference type="NCBI Taxonomy" id="3562"/>
    <lineage>
        <taxon>Eukaryota</taxon>
        <taxon>Viridiplantae</taxon>
        <taxon>Streptophyta</taxon>
        <taxon>Embryophyta</taxon>
        <taxon>Tracheophyta</taxon>
        <taxon>Spermatophyta</taxon>
        <taxon>Magnoliopsida</taxon>
        <taxon>eudicotyledons</taxon>
        <taxon>Gunneridae</taxon>
        <taxon>Pentapetalae</taxon>
        <taxon>Caryophyllales</taxon>
        <taxon>Chenopodiaceae</taxon>
        <taxon>Chenopodioideae</taxon>
        <taxon>Anserineae</taxon>
        <taxon>Spinacia</taxon>
    </lineage>
</organism>
<sequence length="775" mass="84795">MNMNGEKPQTSEGGFVIEESILPKVGEGRFKEEYKKREKYINVAQNADIREISAQKNDSATESYIHGVIKKQGWHDSLSCVTCNSYITKRVTSHGRAISSEPEFAQFHVKRVINEQEIHDLCCSSCNSYFAKRIILQRRDISPYEEAIIPQPGQIIVQMPDVIDTLESPTPEVSRLDIIKAVVYGGLLQSITSLCVVVSAAGGDASTLNIVALALANVLGGLIVLAHNLRGLKQEQNTDHYEQQLGRPGHFLLHATITIISYLVFGLMSPIIYGFSFYKSDNKYLKLATLAAVSLVSITLLSTGKAYVQRPPKAYMKTVFSYIGLGIMVAGPGYLAGDLANMLLKKLAVFDSVSSSSSMALVEGTLVKGAWSSYLLRVRSKNKSKQTQLFNSASMENTTINNIIIVTNGENPKIIEGANEQETNSEEQGVAQIGDTNGFTVHQIGIGAYKEIDIESDASTFKGPETSVGIQVVMDDTSNVDNAALSEMHNGDNIVIKTLVINVQNIQNQVVVTEQTQEVEPEIVENAIKKLIQNQETHDLFCRNCKSCVTKRVILKRSLKHGDVIVPIPDETHVDTGPDIMKAIVYGGLWECITSLSVISSAAGVDATTLNIVALGLANVFGGLVLLLRNLRLLKHEQATASYEDQLGRPGHFLLHAVVTVISYLIFGLISPIIYGFAFRKSDNKDYKLGIVAAASLVCIIFLSIVKANVQRPKKPYIQTILSYISVGFMISGAGYVAGYLINMLLKKLGIFDPRAPVTMYVPEAVAMEVAWSSY</sequence>
<feature type="transmembrane region" description="Helical" evidence="1">
    <location>
        <begin position="653"/>
        <end position="677"/>
    </location>
</feature>
<feature type="transmembrane region" description="Helical" evidence="1">
    <location>
        <begin position="287"/>
        <end position="307"/>
    </location>
</feature>
<gene>
    <name evidence="3" type="primary">LOC110797150</name>
</gene>
<feature type="transmembrane region" description="Helical" evidence="1">
    <location>
        <begin position="319"/>
        <end position="337"/>
    </location>
</feature>
<evidence type="ECO:0000313" key="3">
    <source>
        <dbReference type="RefSeq" id="XP_056694756.1"/>
    </source>
</evidence>
<keyword evidence="1" id="KW-1133">Transmembrane helix</keyword>
<dbReference type="PANTHER" id="PTHR38937:SF2">
    <property type="entry name" value="MEMBRANE PROTEIN OF ER BODY-LIKE PROTEIN ISOFORM X1"/>
    <property type="match status" value="1"/>
</dbReference>
<dbReference type="RefSeq" id="XP_056694756.1">
    <property type="nucleotide sequence ID" value="XM_056838778.1"/>
</dbReference>
<reference evidence="2" key="1">
    <citation type="journal article" date="2021" name="Nat. Commun.">
        <title>Genomic analyses provide insights into spinach domestication and the genetic basis of agronomic traits.</title>
        <authorList>
            <person name="Cai X."/>
            <person name="Sun X."/>
            <person name="Xu C."/>
            <person name="Sun H."/>
            <person name="Wang X."/>
            <person name="Ge C."/>
            <person name="Zhang Z."/>
            <person name="Wang Q."/>
            <person name="Fei Z."/>
            <person name="Jiao C."/>
            <person name="Wang Q."/>
        </authorList>
    </citation>
    <scope>NUCLEOTIDE SEQUENCE [LARGE SCALE GENOMIC DNA]</scope>
    <source>
        <strain evidence="2">cv. Varoflay</strain>
    </source>
</reference>
<evidence type="ECO:0000313" key="2">
    <source>
        <dbReference type="Proteomes" id="UP000813463"/>
    </source>
</evidence>
<proteinExistence type="predicted"/>
<feature type="transmembrane region" description="Helical" evidence="1">
    <location>
        <begin position="208"/>
        <end position="230"/>
    </location>
</feature>
<dbReference type="PANTHER" id="PTHR38937">
    <property type="entry name" value="MEMBRANE PROTEIN OF ER BODY-LIKE PROTEIN"/>
    <property type="match status" value="1"/>
</dbReference>
<feature type="transmembrane region" description="Helical" evidence="1">
    <location>
        <begin position="583"/>
        <end position="603"/>
    </location>
</feature>
<reference evidence="3" key="2">
    <citation type="submission" date="2025-08" db="UniProtKB">
        <authorList>
            <consortium name="RefSeq"/>
        </authorList>
    </citation>
    <scope>IDENTIFICATION</scope>
    <source>
        <tissue evidence="3">Leaf</tissue>
    </source>
</reference>
<keyword evidence="1" id="KW-0812">Transmembrane</keyword>
<feature type="transmembrane region" description="Helical" evidence="1">
    <location>
        <begin position="689"/>
        <end position="710"/>
    </location>
</feature>
<dbReference type="InterPro" id="IPR052843">
    <property type="entry name" value="ER_body_metal_sequester"/>
</dbReference>
<evidence type="ECO:0000256" key="1">
    <source>
        <dbReference type="SAM" id="Phobius"/>
    </source>
</evidence>
<keyword evidence="1" id="KW-0472">Membrane</keyword>
<protein>
    <recommendedName>
        <fullName evidence="4">Membrane protein of ER body-like protein</fullName>
    </recommendedName>
</protein>
<keyword evidence="2" id="KW-1185">Reference proteome</keyword>
<feature type="transmembrane region" description="Helical" evidence="1">
    <location>
        <begin position="722"/>
        <end position="742"/>
    </location>
</feature>
<feature type="transmembrane region" description="Helical" evidence="1">
    <location>
        <begin position="609"/>
        <end position="628"/>
    </location>
</feature>